<keyword evidence="1" id="KW-1133">Transmembrane helix</keyword>
<keyword evidence="1" id="KW-0472">Membrane</keyword>
<protein>
    <recommendedName>
        <fullName evidence="4">Secreted protein</fullName>
    </recommendedName>
</protein>
<evidence type="ECO:0000256" key="1">
    <source>
        <dbReference type="SAM" id="Phobius"/>
    </source>
</evidence>
<evidence type="ECO:0008006" key="4">
    <source>
        <dbReference type="Google" id="ProtNLM"/>
    </source>
</evidence>
<organism evidence="2 3">
    <name type="scientific">Batillaria attramentaria</name>
    <dbReference type="NCBI Taxonomy" id="370345"/>
    <lineage>
        <taxon>Eukaryota</taxon>
        <taxon>Metazoa</taxon>
        <taxon>Spiralia</taxon>
        <taxon>Lophotrochozoa</taxon>
        <taxon>Mollusca</taxon>
        <taxon>Gastropoda</taxon>
        <taxon>Caenogastropoda</taxon>
        <taxon>Sorbeoconcha</taxon>
        <taxon>Cerithioidea</taxon>
        <taxon>Batillariidae</taxon>
        <taxon>Batillaria</taxon>
    </lineage>
</organism>
<keyword evidence="3" id="KW-1185">Reference proteome</keyword>
<gene>
    <name evidence="2" type="ORF">BaRGS_00037157</name>
</gene>
<evidence type="ECO:0000313" key="3">
    <source>
        <dbReference type="Proteomes" id="UP001519460"/>
    </source>
</evidence>
<comment type="caution">
    <text evidence="2">The sequence shown here is derived from an EMBL/GenBank/DDBJ whole genome shotgun (WGS) entry which is preliminary data.</text>
</comment>
<evidence type="ECO:0000313" key="2">
    <source>
        <dbReference type="EMBL" id="KAK7466748.1"/>
    </source>
</evidence>
<feature type="transmembrane region" description="Helical" evidence="1">
    <location>
        <begin position="12"/>
        <end position="33"/>
    </location>
</feature>
<keyword evidence="1" id="KW-0812">Transmembrane</keyword>
<sequence>MTNKPVPGCGRLALSGQLSVIVASLTVVIRMLGSGQHLTKCRRIHAPDCPSCVRFGSALFTQGRQECQSERQTSRLGVLSYR</sequence>
<dbReference type="AlphaFoldDB" id="A0ABD0JAE8"/>
<dbReference type="EMBL" id="JACVVK020000547">
    <property type="protein sequence ID" value="KAK7466748.1"/>
    <property type="molecule type" value="Genomic_DNA"/>
</dbReference>
<name>A0ABD0JAE8_9CAEN</name>
<accession>A0ABD0JAE8</accession>
<dbReference type="Proteomes" id="UP001519460">
    <property type="component" value="Unassembled WGS sequence"/>
</dbReference>
<reference evidence="2 3" key="1">
    <citation type="journal article" date="2023" name="Sci. Data">
        <title>Genome assembly of the Korean intertidal mud-creeper Batillaria attramentaria.</title>
        <authorList>
            <person name="Patra A.K."/>
            <person name="Ho P.T."/>
            <person name="Jun S."/>
            <person name="Lee S.J."/>
            <person name="Kim Y."/>
            <person name="Won Y.J."/>
        </authorList>
    </citation>
    <scope>NUCLEOTIDE SEQUENCE [LARGE SCALE GENOMIC DNA]</scope>
    <source>
        <strain evidence="2">Wonlab-2016</strain>
    </source>
</reference>
<proteinExistence type="predicted"/>